<dbReference type="OrthoDB" id="7355345at2"/>
<dbReference type="Proteomes" id="UP000193409">
    <property type="component" value="Unassembled WGS sequence"/>
</dbReference>
<evidence type="ECO:0000259" key="1">
    <source>
        <dbReference type="PROSITE" id="PS51819"/>
    </source>
</evidence>
<dbReference type="EMBL" id="FWFQ01000001">
    <property type="protein sequence ID" value="SLN10953.1"/>
    <property type="molecule type" value="Genomic_DNA"/>
</dbReference>
<accession>A0A1Y5R822</accession>
<dbReference type="CDD" id="cd06587">
    <property type="entry name" value="VOC"/>
    <property type="match status" value="1"/>
</dbReference>
<evidence type="ECO:0000313" key="3">
    <source>
        <dbReference type="Proteomes" id="UP000193409"/>
    </source>
</evidence>
<dbReference type="Pfam" id="PF00903">
    <property type="entry name" value="Glyoxalase"/>
    <property type="match status" value="1"/>
</dbReference>
<dbReference type="AlphaFoldDB" id="A0A1Y5R822"/>
<keyword evidence="3" id="KW-1185">Reference proteome</keyword>
<name>A0A1Y5R822_9RHOB</name>
<dbReference type="SUPFAM" id="SSF54593">
    <property type="entry name" value="Glyoxalase/Bleomycin resistance protein/Dihydroxybiphenyl dioxygenase"/>
    <property type="match status" value="1"/>
</dbReference>
<organism evidence="2 3">
    <name type="scientific">Pseudoruegeria aquimaris</name>
    <dbReference type="NCBI Taxonomy" id="393663"/>
    <lineage>
        <taxon>Bacteria</taxon>
        <taxon>Pseudomonadati</taxon>
        <taxon>Pseudomonadota</taxon>
        <taxon>Alphaproteobacteria</taxon>
        <taxon>Rhodobacterales</taxon>
        <taxon>Roseobacteraceae</taxon>
        <taxon>Pseudoruegeria</taxon>
    </lineage>
</organism>
<dbReference type="InterPro" id="IPR037523">
    <property type="entry name" value="VOC_core"/>
</dbReference>
<dbReference type="PROSITE" id="PS51819">
    <property type="entry name" value="VOC"/>
    <property type="match status" value="1"/>
</dbReference>
<evidence type="ECO:0000313" key="2">
    <source>
        <dbReference type="EMBL" id="SLN10953.1"/>
    </source>
</evidence>
<protein>
    <submittedName>
        <fullName evidence="2">Glyoxalase-like domain protein</fullName>
    </submittedName>
</protein>
<proteinExistence type="predicted"/>
<gene>
    <name evidence="2" type="ORF">PSA7680_00090</name>
</gene>
<sequence>MPLEHLNVTVADPRAAAETLCALFDWEIRWEGASIYDGLSVHVGDDASYLALYSPRTPLAAAEDSYHAQRGLNHIGIVVRDLEETEARVKAAGYRPRSHADYEPGRRFYFTGPDGIEFEAVQYD</sequence>
<feature type="domain" description="VOC" evidence="1">
    <location>
        <begin position="2"/>
        <end position="123"/>
    </location>
</feature>
<reference evidence="2 3" key="1">
    <citation type="submission" date="2017-03" db="EMBL/GenBank/DDBJ databases">
        <authorList>
            <person name="Afonso C.L."/>
            <person name="Miller P.J."/>
            <person name="Scott M.A."/>
            <person name="Spackman E."/>
            <person name="Goraichik I."/>
            <person name="Dimitrov K.M."/>
            <person name="Suarez D.L."/>
            <person name="Swayne D.E."/>
        </authorList>
    </citation>
    <scope>NUCLEOTIDE SEQUENCE [LARGE SCALE GENOMIC DNA]</scope>
    <source>
        <strain evidence="2 3">CECT 7680</strain>
    </source>
</reference>
<dbReference type="RefSeq" id="WP_085866695.1">
    <property type="nucleotide sequence ID" value="NZ_FWFQ01000001.1"/>
</dbReference>
<dbReference type="InterPro" id="IPR004360">
    <property type="entry name" value="Glyas_Fos-R_dOase_dom"/>
</dbReference>
<dbReference type="Gene3D" id="3.10.180.10">
    <property type="entry name" value="2,3-Dihydroxybiphenyl 1,2-Dioxygenase, domain 1"/>
    <property type="match status" value="1"/>
</dbReference>
<dbReference type="InterPro" id="IPR029068">
    <property type="entry name" value="Glyas_Bleomycin-R_OHBP_Dase"/>
</dbReference>